<dbReference type="Pfam" id="PF13456">
    <property type="entry name" value="RVT_3"/>
    <property type="match status" value="1"/>
</dbReference>
<dbReference type="CDD" id="cd06222">
    <property type="entry name" value="RNase_H_like"/>
    <property type="match status" value="1"/>
</dbReference>
<dbReference type="PANTHER" id="PTHR47074:SF21">
    <property type="entry name" value="RNASE H TYPE-1 DOMAIN-CONTAINING PROTEIN"/>
    <property type="match status" value="1"/>
</dbReference>
<keyword evidence="2" id="KW-1185">Reference proteome</keyword>
<sequence length="137" mass="15253">MGMVVRDGAGDVLMIAGQRIEEGMTALQAEARATFFGLKYAYDAGYRNVEFESDCLHLIELVTQAKKENLSAQMVVNDMRELAKIFDYCVFNFASRSCNNVAHTIAATSLTFEDVVVWLEECPDFVSHLVQTDKGLS</sequence>
<dbReference type="InterPro" id="IPR036397">
    <property type="entry name" value="RNaseH_sf"/>
</dbReference>
<dbReference type="SUPFAM" id="SSF53098">
    <property type="entry name" value="Ribonuclease H-like"/>
    <property type="match status" value="1"/>
</dbReference>
<protein>
    <recommendedName>
        <fullName evidence="1">RNase H type-1 domain-containing protein</fullName>
    </recommendedName>
</protein>
<dbReference type="RefSeq" id="XP_056686909.1">
    <property type="nucleotide sequence ID" value="XM_056830931.1"/>
</dbReference>
<reference evidence="3" key="2">
    <citation type="submission" date="2025-08" db="UniProtKB">
        <authorList>
            <consortium name="RefSeq"/>
        </authorList>
    </citation>
    <scope>IDENTIFICATION</scope>
    <source>
        <tissue evidence="3">Leaf</tissue>
    </source>
</reference>
<gene>
    <name evidence="3" type="primary">LOC130462524</name>
</gene>
<accession>A0ABM3QU86</accession>
<evidence type="ECO:0000313" key="2">
    <source>
        <dbReference type="Proteomes" id="UP000813463"/>
    </source>
</evidence>
<dbReference type="InterPro" id="IPR012337">
    <property type="entry name" value="RNaseH-like_sf"/>
</dbReference>
<dbReference type="Gene3D" id="3.30.420.10">
    <property type="entry name" value="Ribonuclease H-like superfamily/Ribonuclease H"/>
    <property type="match status" value="1"/>
</dbReference>
<dbReference type="InterPro" id="IPR002156">
    <property type="entry name" value="RNaseH_domain"/>
</dbReference>
<name>A0ABM3QU86_SPIOL</name>
<reference evidence="2" key="1">
    <citation type="journal article" date="2021" name="Nat. Commun.">
        <title>Genomic analyses provide insights into spinach domestication and the genetic basis of agronomic traits.</title>
        <authorList>
            <person name="Cai X."/>
            <person name="Sun X."/>
            <person name="Xu C."/>
            <person name="Sun H."/>
            <person name="Wang X."/>
            <person name="Ge C."/>
            <person name="Zhang Z."/>
            <person name="Wang Q."/>
            <person name="Fei Z."/>
            <person name="Jiao C."/>
            <person name="Wang Q."/>
        </authorList>
    </citation>
    <scope>NUCLEOTIDE SEQUENCE [LARGE SCALE GENOMIC DNA]</scope>
    <source>
        <strain evidence="2">cv. Varoflay</strain>
    </source>
</reference>
<evidence type="ECO:0000259" key="1">
    <source>
        <dbReference type="Pfam" id="PF13456"/>
    </source>
</evidence>
<dbReference type="PANTHER" id="PTHR47074">
    <property type="entry name" value="BNAC02G40300D PROTEIN"/>
    <property type="match status" value="1"/>
</dbReference>
<dbReference type="GeneID" id="130462524"/>
<organism evidence="2 3">
    <name type="scientific">Spinacia oleracea</name>
    <name type="common">Spinach</name>
    <dbReference type="NCBI Taxonomy" id="3562"/>
    <lineage>
        <taxon>Eukaryota</taxon>
        <taxon>Viridiplantae</taxon>
        <taxon>Streptophyta</taxon>
        <taxon>Embryophyta</taxon>
        <taxon>Tracheophyta</taxon>
        <taxon>Spermatophyta</taxon>
        <taxon>Magnoliopsida</taxon>
        <taxon>eudicotyledons</taxon>
        <taxon>Gunneridae</taxon>
        <taxon>Pentapetalae</taxon>
        <taxon>Caryophyllales</taxon>
        <taxon>Chenopodiaceae</taxon>
        <taxon>Chenopodioideae</taxon>
        <taxon>Anserineae</taxon>
        <taxon>Spinacia</taxon>
    </lineage>
</organism>
<dbReference type="Proteomes" id="UP000813463">
    <property type="component" value="Chromosome 6"/>
</dbReference>
<evidence type="ECO:0000313" key="3">
    <source>
        <dbReference type="RefSeq" id="XP_056686909.1"/>
    </source>
</evidence>
<dbReference type="InterPro" id="IPR052929">
    <property type="entry name" value="RNase_H-like_EbsB-rel"/>
</dbReference>
<feature type="domain" description="RNase H type-1" evidence="1">
    <location>
        <begin position="2"/>
        <end position="107"/>
    </location>
</feature>
<dbReference type="InterPro" id="IPR044730">
    <property type="entry name" value="RNase_H-like_dom_plant"/>
</dbReference>
<proteinExistence type="predicted"/>